<dbReference type="InterPro" id="IPR036986">
    <property type="entry name" value="S4_RNA-bd_sf"/>
</dbReference>
<keyword evidence="1" id="KW-0694">RNA-binding</keyword>
<dbReference type="CDD" id="cd00165">
    <property type="entry name" value="S4"/>
    <property type="match status" value="1"/>
</dbReference>
<dbReference type="RefSeq" id="WP_045056121.1">
    <property type="nucleotide sequence ID" value="NZ_CAWMDP010000015.1"/>
</dbReference>
<dbReference type="AlphaFoldDB" id="A0A0D8ZT48"/>
<dbReference type="Gene3D" id="3.10.290.10">
    <property type="entry name" value="RNA-binding S4 domain"/>
    <property type="match status" value="1"/>
</dbReference>
<dbReference type="EMBL" id="JYON01000023">
    <property type="protein sequence ID" value="KJH70406.1"/>
    <property type="molecule type" value="Genomic_DNA"/>
</dbReference>
<reference evidence="2 3" key="1">
    <citation type="submission" date="2015-02" db="EMBL/GenBank/DDBJ databases">
        <title>Draft genome of a novel marine cyanobacterium (Chroococcales) isolated from South Atlantic Ocean.</title>
        <authorList>
            <person name="Rigonato J."/>
            <person name="Alvarenga D.O."/>
            <person name="Branco L.H."/>
            <person name="Varani A.M."/>
            <person name="Brandini F.P."/>
            <person name="Fiore M.F."/>
        </authorList>
    </citation>
    <scope>NUCLEOTIDE SEQUENCE [LARGE SCALE GENOMIC DNA]</scope>
    <source>
        <strain evidence="2 3">CENA595</strain>
    </source>
</reference>
<dbReference type="PROSITE" id="PS50889">
    <property type="entry name" value="S4"/>
    <property type="match status" value="1"/>
</dbReference>
<accession>A0A0D8ZT48</accession>
<evidence type="ECO:0000313" key="2">
    <source>
        <dbReference type="EMBL" id="KJH70406.1"/>
    </source>
</evidence>
<comment type="caution">
    <text evidence="2">The sequence shown here is derived from an EMBL/GenBank/DDBJ whole genome shotgun (WGS) entry which is preliminary data.</text>
</comment>
<evidence type="ECO:0000256" key="1">
    <source>
        <dbReference type="PROSITE-ProRule" id="PRU00182"/>
    </source>
</evidence>
<dbReference type="PATRIC" id="fig|1618023.3.peg.1087"/>
<dbReference type="SUPFAM" id="SSF55174">
    <property type="entry name" value="Alpha-L RNA-binding motif"/>
    <property type="match status" value="1"/>
</dbReference>
<dbReference type="OrthoDB" id="9811532at2"/>
<dbReference type="STRING" id="1618023.UH38_18255"/>
<dbReference type="GO" id="GO:0003723">
    <property type="term" value="F:RNA binding"/>
    <property type="evidence" value="ECO:0007669"/>
    <property type="project" value="UniProtKB-KW"/>
</dbReference>
<dbReference type="Proteomes" id="UP000032452">
    <property type="component" value="Unassembled WGS sequence"/>
</dbReference>
<proteinExistence type="predicted"/>
<name>A0A0D8ZT48_9CYAN</name>
<keyword evidence="3" id="KW-1185">Reference proteome</keyword>
<gene>
    <name evidence="2" type="ORF">UH38_18255</name>
</gene>
<sequence length="69" mass="7631">MTQVENTIKLDQFLKWVGVAPTGGQAKLLIQDGEVLVNGVVETRRGRKLVTGDRVTVGKEDFIVKLDSY</sequence>
<organism evidence="2 3">
    <name type="scientific">Aliterella atlantica CENA595</name>
    <dbReference type="NCBI Taxonomy" id="1618023"/>
    <lineage>
        <taxon>Bacteria</taxon>
        <taxon>Bacillati</taxon>
        <taxon>Cyanobacteriota</taxon>
        <taxon>Cyanophyceae</taxon>
        <taxon>Chroococcidiopsidales</taxon>
        <taxon>Aliterellaceae</taxon>
        <taxon>Aliterella</taxon>
    </lineage>
</organism>
<protein>
    <submittedName>
        <fullName evidence="2">Uncharacterized protein</fullName>
    </submittedName>
</protein>
<dbReference type="Pfam" id="PF13275">
    <property type="entry name" value="S4_2"/>
    <property type="match status" value="1"/>
</dbReference>
<evidence type="ECO:0000313" key="3">
    <source>
        <dbReference type="Proteomes" id="UP000032452"/>
    </source>
</evidence>